<dbReference type="GO" id="GO:0055085">
    <property type="term" value="P:transmembrane transport"/>
    <property type="evidence" value="ECO:0007669"/>
    <property type="project" value="InterPro"/>
</dbReference>
<name>A0A934ILZ3_9HYPH</name>
<feature type="transmembrane region" description="Helical" evidence="9">
    <location>
        <begin position="194"/>
        <end position="221"/>
    </location>
</feature>
<dbReference type="PANTHER" id="PTHR43386:SF1">
    <property type="entry name" value="D,D-DIPEPTIDE TRANSPORT SYSTEM PERMEASE PROTEIN DDPC-RELATED"/>
    <property type="match status" value="1"/>
</dbReference>
<gene>
    <name evidence="11" type="ORF">JEQ47_00150</name>
</gene>
<feature type="transmembrane region" description="Helical" evidence="9">
    <location>
        <begin position="253"/>
        <end position="274"/>
    </location>
</feature>
<organism evidence="11 12">
    <name type="scientific">Devosia sediminis</name>
    <dbReference type="NCBI Taxonomy" id="2798801"/>
    <lineage>
        <taxon>Bacteria</taxon>
        <taxon>Pseudomonadati</taxon>
        <taxon>Pseudomonadota</taxon>
        <taxon>Alphaproteobacteria</taxon>
        <taxon>Hyphomicrobiales</taxon>
        <taxon>Devosiaceae</taxon>
        <taxon>Devosia</taxon>
    </lineage>
</organism>
<dbReference type="Proteomes" id="UP000602124">
    <property type="component" value="Unassembled WGS sequence"/>
</dbReference>
<dbReference type="InterPro" id="IPR035906">
    <property type="entry name" value="MetI-like_sf"/>
</dbReference>
<evidence type="ECO:0000256" key="8">
    <source>
        <dbReference type="ARBA" id="ARBA00023136"/>
    </source>
</evidence>
<keyword evidence="4 9" id="KW-0812">Transmembrane</keyword>
<keyword evidence="5" id="KW-0571">Peptide transport</keyword>
<comment type="caution">
    <text evidence="11">The sequence shown here is derived from an EMBL/GenBank/DDBJ whole genome shotgun (WGS) entry which is preliminary data.</text>
</comment>
<reference evidence="11" key="1">
    <citation type="submission" date="2020-12" db="EMBL/GenBank/DDBJ databases">
        <title>Devosia sp. MSA67 isolated from Mo River.</title>
        <authorList>
            <person name="Ma F."/>
            <person name="Zi Z."/>
        </authorList>
    </citation>
    <scope>NUCLEOTIDE SEQUENCE</scope>
    <source>
        <strain evidence="11">MSA67</strain>
    </source>
</reference>
<keyword evidence="7 9" id="KW-1133">Transmembrane helix</keyword>
<evidence type="ECO:0000256" key="5">
    <source>
        <dbReference type="ARBA" id="ARBA00022856"/>
    </source>
</evidence>
<evidence type="ECO:0000256" key="2">
    <source>
        <dbReference type="ARBA" id="ARBA00022448"/>
    </source>
</evidence>
<evidence type="ECO:0000256" key="3">
    <source>
        <dbReference type="ARBA" id="ARBA00022475"/>
    </source>
</evidence>
<feature type="transmembrane region" description="Helical" evidence="9">
    <location>
        <begin position="20"/>
        <end position="43"/>
    </location>
</feature>
<keyword evidence="3" id="KW-1003">Cell membrane</keyword>
<dbReference type="RefSeq" id="WP_198874367.1">
    <property type="nucleotide sequence ID" value="NZ_JAEKMH010000001.1"/>
</dbReference>
<accession>A0A934ILZ3</accession>
<evidence type="ECO:0000313" key="12">
    <source>
        <dbReference type="Proteomes" id="UP000602124"/>
    </source>
</evidence>
<dbReference type="SUPFAM" id="SSF161098">
    <property type="entry name" value="MetI-like"/>
    <property type="match status" value="1"/>
</dbReference>
<feature type="domain" description="ABC transmembrane type-1" evidence="10">
    <location>
        <begin position="86"/>
        <end position="275"/>
    </location>
</feature>
<dbReference type="GO" id="GO:0005886">
    <property type="term" value="C:plasma membrane"/>
    <property type="evidence" value="ECO:0007669"/>
    <property type="project" value="UniProtKB-SubCell"/>
</dbReference>
<dbReference type="GO" id="GO:0015031">
    <property type="term" value="P:protein transport"/>
    <property type="evidence" value="ECO:0007669"/>
    <property type="project" value="UniProtKB-KW"/>
</dbReference>
<evidence type="ECO:0000256" key="1">
    <source>
        <dbReference type="ARBA" id="ARBA00004651"/>
    </source>
</evidence>
<dbReference type="PANTHER" id="PTHR43386">
    <property type="entry name" value="OLIGOPEPTIDE TRANSPORT SYSTEM PERMEASE PROTEIN APPC"/>
    <property type="match status" value="1"/>
</dbReference>
<dbReference type="InterPro" id="IPR050366">
    <property type="entry name" value="BP-dependent_transpt_permease"/>
</dbReference>
<keyword evidence="12" id="KW-1185">Reference proteome</keyword>
<evidence type="ECO:0000256" key="6">
    <source>
        <dbReference type="ARBA" id="ARBA00022927"/>
    </source>
</evidence>
<dbReference type="Gene3D" id="1.10.3720.10">
    <property type="entry name" value="MetI-like"/>
    <property type="match status" value="1"/>
</dbReference>
<dbReference type="InterPro" id="IPR000515">
    <property type="entry name" value="MetI-like"/>
</dbReference>
<evidence type="ECO:0000256" key="7">
    <source>
        <dbReference type="ARBA" id="ARBA00022989"/>
    </source>
</evidence>
<evidence type="ECO:0000256" key="9">
    <source>
        <dbReference type="RuleBase" id="RU363032"/>
    </source>
</evidence>
<evidence type="ECO:0000256" key="4">
    <source>
        <dbReference type="ARBA" id="ARBA00022692"/>
    </source>
</evidence>
<feature type="transmembrane region" description="Helical" evidence="9">
    <location>
        <begin position="88"/>
        <end position="115"/>
    </location>
</feature>
<feature type="transmembrane region" description="Helical" evidence="9">
    <location>
        <begin position="135"/>
        <end position="159"/>
    </location>
</feature>
<comment type="subcellular location">
    <subcellularLocation>
        <location evidence="1 9">Cell membrane</location>
        <topology evidence="1 9">Multi-pass membrane protein</topology>
    </subcellularLocation>
</comment>
<keyword evidence="2 9" id="KW-0813">Transport</keyword>
<dbReference type="Pfam" id="PF00528">
    <property type="entry name" value="BPD_transp_1"/>
    <property type="match status" value="1"/>
</dbReference>
<sequence length="289" mass="29554">MADLSATTTLASGRALPLGIVLPAIVVGFYVLAAVIGPILLGFDPVATSLADRLKPPMTALANGSLSLLGTDAVGRDLLAQMLAGARISLAVGAATLVLASLIGVALGVVAGYWGGAVDTVVMRIADIQLGFPSILLAVLVAAVIGPSLTNVILVLAVTRWVVFARVARAQTLTIKSRTFVDASRTLGATDAHIIINCILPALVAPILVVATVQFGLVIVAEASLSFLGLGLPVGIPTWGGTISAGRSYLANAWWISTMPGIALSILVICVGILGDTLRDRLDPNLVTR</sequence>
<comment type="similarity">
    <text evidence="9">Belongs to the binding-protein-dependent transport system permease family.</text>
</comment>
<dbReference type="AlphaFoldDB" id="A0A934ILZ3"/>
<dbReference type="PROSITE" id="PS50928">
    <property type="entry name" value="ABC_TM1"/>
    <property type="match status" value="1"/>
</dbReference>
<dbReference type="EMBL" id="JAEKMH010000001">
    <property type="protein sequence ID" value="MBJ3783113.1"/>
    <property type="molecule type" value="Genomic_DNA"/>
</dbReference>
<evidence type="ECO:0000313" key="11">
    <source>
        <dbReference type="EMBL" id="MBJ3783113.1"/>
    </source>
</evidence>
<evidence type="ECO:0000259" key="10">
    <source>
        <dbReference type="PROSITE" id="PS50928"/>
    </source>
</evidence>
<keyword evidence="6" id="KW-0653">Protein transport</keyword>
<dbReference type="GO" id="GO:0015833">
    <property type="term" value="P:peptide transport"/>
    <property type="evidence" value="ECO:0007669"/>
    <property type="project" value="UniProtKB-KW"/>
</dbReference>
<dbReference type="CDD" id="cd06261">
    <property type="entry name" value="TM_PBP2"/>
    <property type="match status" value="1"/>
</dbReference>
<keyword evidence="8 9" id="KW-0472">Membrane</keyword>
<protein>
    <submittedName>
        <fullName evidence="11">ABC transporter permease</fullName>
    </submittedName>
</protein>
<proteinExistence type="inferred from homology"/>